<evidence type="ECO:0000313" key="11">
    <source>
        <dbReference type="EMBL" id="SKA67334.1"/>
    </source>
</evidence>
<proteinExistence type="inferred from homology"/>
<evidence type="ECO:0000256" key="5">
    <source>
        <dbReference type="ARBA" id="ARBA00022840"/>
    </source>
</evidence>
<dbReference type="PANTHER" id="PTHR48466">
    <property type="entry name" value="OS10G0509000 PROTEIN-RELATED"/>
    <property type="match status" value="1"/>
</dbReference>
<dbReference type="EC" id="3.6.4.-" evidence="8"/>
<keyword evidence="4 8" id="KW-0378">Hydrolase</keyword>
<evidence type="ECO:0000256" key="3">
    <source>
        <dbReference type="ARBA" id="ARBA00022741"/>
    </source>
</evidence>
<dbReference type="EC" id="3.1.-.-" evidence="8"/>
<keyword evidence="8" id="KW-0255">Endonuclease</keyword>
<dbReference type="InterPro" id="IPR002625">
    <property type="entry name" value="Smr_dom"/>
</dbReference>
<dbReference type="PROSITE" id="PS50828">
    <property type="entry name" value="SMR"/>
    <property type="match status" value="1"/>
</dbReference>
<protein>
    <recommendedName>
        <fullName evidence="8">Endonuclease MutS2</fullName>
        <ecNumber evidence="8">3.1.-.-</ecNumber>
    </recommendedName>
    <alternativeName>
        <fullName evidence="8">Ribosome-associated protein quality control-upstream factor</fullName>
        <shortName evidence="8">RQC-upstream factor</shortName>
        <shortName evidence="8">RqcU</shortName>
        <ecNumber evidence="8">3.6.4.-</ecNumber>
    </alternativeName>
</protein>
<dbReference type="GO" id="GO:0072344">
    <property type="term" value="P:rescue of stalled ribosome"/>
    <property type="evidence" value="ECO:0007669"/>
    <property type="project" value="UniProtKB-UniRule"/>
</dbReference>
<comment type="similarity">
    <text evidence="8">Belongs to the DNA mismatch repair MutS family. MutS2 subfamily.</text>
</comment>
<dbReference type="FunFam" id="3.40.50.300:FF:000830">
    <property type="entry name" value="Endonuclease MutS2"/>
    <property type="match status" value="1"/>
</dbReference>
<evidence type="ECO:0000256" key="8">
    <source>
        <dbReference type="HAMAP-Rule" id="MF_00092"/>
    </source>
</evidence>
<dbReference type="Gene3D" id="3.30.1370.110">
    <property type="match status" value="1"/>
</dbReference>
<dbReference type="GO" id="GO:0043023">
    <property type="term" value="F:ribosomal large subunit binding"/>
    <property type="evidence" value="ECO:0007669"/>
    <property type="project" value="UniProtKB-UniRule"/>
</dbReference>
<organism evidence="11 12">
    <name type="scientific">Eubacterium uniforme</name>
    <dbReference type="NCBI Taxonomy" id="39495"/>
    <lineage>
        <taxon>Bacteria</taxon>
        <taxon>Bacillati</taxon>
        <taxon>Bacillota</taxon>
        <taxon>Clostridia</taxon>
        <taxon>Eubacteriales</taxon>
        <taxon>Eubacteriaceae</taxon>
        <taxon>Eubacterium</taxon>
    </lineage>
</organism>
<dbReference type="PANTHER" id="PTHR48466:SF2">
    <property type="entry name" value="OS10G0509000 PROTEIN"/>
    <property type="match status" value="1"/>
</dbReference>
<dbReference type="GO" id="GO:0004519">
    <property type="term" value="F:endonuclease activity"/>
    <property type="evidence" value="ECO:0007669"/>
    <property type="project" value="UniProtKB-UniRule"/>
</dbReference>
<keyword evidence="1 8" id="KW-0540">Nuclease</keyword>
<dbReference type="Proteomes" id="UP000190814">
    <property type="component" value="Unassembled WGS sequence"/>
</dbReference>
<dbReference type="GO" id="GO:0045910">
    <property type="term" value="P:negative regulation of DNA recombination"/>
    <property type="evidence" value="ECO:0007669"/>
    <property type="project" value="InterPro"/>
</dbReference>
<accession>A0A1T4VQS0</accession>
<comment type="function">
    <text evidence="8">Endonuclease that is involved in the suppression of homologous recombination and thus may have a key role in the control of bacterial genetic diversity.</text>
</comment>
<dbReference type="InterPro" id="IPR036187">
    <property type="entry name" value="DNA_mismatch_repair_MutS_sf"/>
</dbReference>
<name>A0A1T4VQS0_9FIRM</name>
<keyword evidence="5 8" id="KW-0067">ATP-binding</keyword>
<dbReference type="SUPFAM" id="SSF160443">
    <property type="entry name" value="SMR domain-like"/>
    <property type="match status" value="1"/>
</dbReference>
<dbReference type="GO" id="GO:0140664">
    <property type="term" value="F:ATP-dependent DNA damage sensor activity"/>
    <property type="evidence" value="ECO:0007669"/>
    <property type="project" value="InterPro"/>
</dbReference>
<dbReference type="Pfam" id="PF01713">
    <property type="entry name" value="Smr"/>
    <property type="match status" value="1"/>
</dbReference>
<dbReference type="AlphaFoldDB" id="A0A1T4VQS0"/>
<dbReference type="SMART" id="SM00533">
    <property type="entry name" value="MUTSd"/>
    <property type="match status" value="1"/>
</dbReference>
<dbReference type="SMART" id="SM00534">
    <property type="entry name" value="MUTSac"/>
    <property type="match status" value="1"/>
</dbReference>
<evidence type="ECO:0000313" key="12">
    <source>
        <dbReference type="Proteomes" id="UP000190814"/>
    </source>
</evidence>
<comment type="subunit">
    <text evidence="8">Homodimer. Binds to stalled ribosomes, contacting rRNA.</text>
</comment>
<dbReference type="PROSITE" id="PS00486">
    <property type="entry name" value="DNA_MISMATCH_REPAIR_2"/>
    <property type="match status" value="1"/>
</dbReference>
<dbReference type="Pfam" id="PF20297">
    <property type="entry name" value="MSSS"/>
    <property type="match status" value="1"/>
</dbReference>
<keyword evidence="12" id="KW-1185">Reference proteome</keyword>
<dbReference type="GO" id="GO:0030983">
    <property type="term" value="F:mismatched DNA binding"/>
    <property type="evidence" value="ECO:0007669"/>
    <property type="project" value="InterPro"/>
</dbReference>
<evidence type="ECO:0000256" key="2">
    <source>
        <dbReference type="ARBA" id="ARBA00022730"/>
    </source>
</evidence>
<feature type="binding site" evidence="8">
    <location>
        <begin position="342"/>
        <end position="349"/>
    </location>
    <ligand>
        <name>ATP</name>
        <dbReference type="ChEBI" id="CHEBI:30616"/>
    </ligand>
</feature>
<dbReference type="InterPro" id="IPR046893">
    <property type="entry name" value="MSSS"/>
</dbReference>
<reference evidence="11 12" key="1">
    <citation type="submission" date="2017-02" db="EMBL/GenBank/DDBJ databases">
        <authorList>
            <person name="Peterson S.W."/>
        </authorList>
    </citation>
    <scope>NUCLEOTIDE SEQUENCE [LARGE SCALE GENOMIC DNA]</scope>
    <source>
        <strain evidence="11 12">ATCC 35992</strain>
    </source>
</reference>
<dbReference type="Gene3D" id="3.40.50.300">
    <property type="entry name" value="P-loop containing nucleotide triphosphate hydrolases"/>
    <property type="match status" value="1"/>
</dbReference>
<keyword evidence="7 8" id="KW-0238">DNA-binding</keyword>
<keyword evidence="6 8" id="KW-0694">RNA-binding</keyword>
<dbReference type="PIRSF" id="PIRSF005814">
    <property type="entry name" value="MutS_YshD"/>
    <property type="match status" value="1"/>
</dbReference>
<feature type="domain" description="Smr" evidence="10">
    <location>
        <begin position="725"/>
        <end position="800"/>
    </location>
</feature>
<dbReference type="InterPro" id="IPR027417">
    <property type="entry name" value="P-loop_NTPase"/>
</dbReference>
<dbReference type="CDD" id="cd03280">
    <property type="entry name" value="ABC_MutS2"/>
    <property type="match status" value="1"/>
</dbReference>
<keyword evidence="9" id="KW-0175">Coiled coil</keyword>
<dbReference type="GO" id="GO:0006298">
    <property type="term" value="P:mismatch repair"/>
    <property type="evidence" value="ECO:0007669"/>
    <property type="project" value="InterPro"/>
</dbReference>
<dbReference type="HAMAP" id="MF_00092">
    <property type="entry name" value="MutS2"/>
    <property type="match status" value="1"/>
</dbReference>
<dbReference type="InterPro" id="IPR005747">
    <property type="entry name" value="MutS2"/>
</dbReference>
<sequence>MTTDNIFINDKCLETLEYNKIIEILITKASSNAGRELCKKLLPSSDKKVIDKSIEETDAALSYLWKSSSISFSGLKDVTKSVLLLEKSGSLNAGELLDISSLLYTTKGVCEYFSNEDGIIDNEGPLKTYTENLNPLNSIKREIDRCIISEDEIADDASSTLKSIRRHIHTTGDKIHSTLSGIIKKDAANGYLQDNIITMRSNRYCVPVKAEHKKNVPGMIHDQSSKGSTLFVEPMEVVKLNNELSELYSKEQEEIAAILQSLSNMVATSSREILNDYNALKYLDFVFAKAKFAKDSKCSKPIFNDKRYINLKQARHPLLNKDKVVPVDVHIGDDFNLLIITGPNTGGKTVTLKTVGLLSLMGQAGLFIPADEGSNLGVFHNFFADIGDEQSIEQSLSTFSAHMTNIVKILESADSDSLVLFDELCSGTDPTEGAALGISILNFLHNLDVRTLATTHYSELKLYALETEGVCNGSCEFDVATLSPTYKLLIGVPGKSNAFAISKKLGLPDFIIDDAKSKISESNIAFEDILDELDKNRVEIEKARAEITENRTQTDNIKAEYEKKLKALEERKEKEIAKAKEEANKIIEEAKAYADSTIKELRKDASVGDTKNMDRTRNKLNEHLKKNKTNSSIAKSKQSKTYKASDFHIGDKVKVLTMGADGIVSSLPNPKGDLYVQMGILRSLINIRDLEIVDEPDIIGAPIKYNKSGSGKIKMSKALSVSSEINLLGKTVDEAIGLLDKYLDDAYLAHLASVRVVHGKGTGALRTGITNYLKKSSYVKEFHRGLPEEGGDGVTIVEFK</sequence>
<evidence type="ECO:0000256" key="9">
    <source>
        <dbReference type="SAM" id="Coils"/>
    </source>
</evidence>
<keyword evidence="3 8" id="KW-0547">Nucleotide-binding</keyword>
<dbReference type="CDD" id="cd06503">
    <property type="entry name" value="ATP-synt_Fo_b"/>
    <property type="match status" value="1"/>
</dbReference>
<dbReference type="GO" id="GO:0016887">
    <property type="term" value="F:ATP hydrolysis activity"/>
    <property type="evidence" value="ECO:0007669"/>
    <property type="project" value="InterPro"/>
</dbReference>
<dbReference type="InterPro" id="IPR045076">
    <property type="entry name" value="MutS"/>
</dbReference>
<evidence type="ECO:0000259" key="10">
    <source>
        <dbReference type="PROSITE" id="PS50828"/>
    </source>
</evidence>
<dbReference type="GO" id="GO:0019843">
    <property type="term" value="F:rRNA binding"/>
    <property type="evidence" value="ECO:0007669"/>
    <property type="project" value="UniProtKB-UniRule"/>
</dbReference>
<dbReference type="NCBIfam" id="TIGR01069">
    <property type="entry name" value="mutS2"/>
    <property type="match status" value="1"/>
</dbReference>
<dbReference type="InterPro" id="IPR000432">
    <property type="entry name" value="DNA_mismatch_repair_MutS_C"/>
</dbReference>
<evidence type="ECO:0000256" key="1">
    <source>
        <dbReference type="ARBA" id="ARBA00022722"/>
    </source>
</evidence>
<feature type="coiled-coil region" evidence="9">
    <location>
        <begin position="526"/>
        <end position="596"/>
    </location>
</feature>
<comment type="function">
    <text evidence="8">Acts as a ribosome collision sensor, splitting the ribosome into its 2 subunits. Detects stalled/collided 70S ribosomes which it binds and splits by an ATP-hydrolysis driven conformational change. Acts upstream of the ribosome quality control system (RQC), a ribosome-associated complex that mediates the extraction of incompletely synthesized nascent chains from stalled ribosomes and their subsequent degradation. Probably generates substrates for RQC.</text>
</comment>
<evidence type="ECO:0000256" key="7">
    <source>
        <dbReference type="ARBA" id="ARBA00023125"/>
    </source>
</evidence>
<evidence type="ECO:0000256" key="4">
    <source>
        <dbReference type="ARBA" id="ARBA00022801"/>
    </source>
</evidence>
<evidence type="ECO:0000256" key="6">
    <source>
        <dbReference type="ARBA" id="ARBA00022884"/>
    </source>
</evidence>
<dbReference type="InterPro" id="IPR036063">
    <property type="entry name" value="Smr_dom_sf"/>
</dbReference>
<dbReference type="Pfam" id="PF00488">
    <property type="entry name" value="MutS_V"/>
    <property type="match status" value="1"/>
</dbReference>
<dbReference type="SUPFAM" id="SSF48334">
    <property type="entry name" value="DNA repair protein MutS, domain III"/>
    <property type="match status" value="1"/>
</dbReference>
<dbReference type="InterPro" id="IPR007696">
    <property type="entry name" value="DNA_mismatch_repair_MutS_core"/>
</dbReference>
<dbReference type="EMBL" id="FUXZ01000008">
    <property type="protein sequence ID" value="SKA67334.1"/>
    <property type="molecule type" value="Genomic_DNA"/>
</dbReference>
<dbReference type="SUPFAM" id="SSF52540">
    <property type="entry name" value="P-loop containing nucleoside triphosphate hydrolases"/>
    <property type="match status" value="1"/>
</dbReference>
<keyword evidence="2 8" id="KW-0699">rRNA-binding</keyword>
<gene>
    <name evidence="8" type="primary">mutS2</name>
    <name evidence="8" type="synonym">rqcU</name>
    <name evidence="11" type="ORF">SAMN02745111_01440</name>
</gene>
<dbReference type="SMART" id="SM00463">
    <property type="entry name" value="SMR"/>
    <property type="match status" value="1"/>
</dbReference>
<dbReference type="GO" id="GO:0005524">
    <property type="term" value="F:ATP binding"/>
    <property type="evidence" value="ECO:0007669"/>
    <property type="project" value="UniProtKB-UniRule"/>
</dbReference>
<dbReference type="STRING" id="39495.SAMN02745111_01440"/>